<feature type="region of interest" description="Disordered" evidence="1">
    <location>
        <begin position="292"/>
        <end position="336"/>
    </location>
</feature>
<dbReference type="Proteomes" id="UP000001072">
    <property type="component" value="Unassembled WGS sequence"/>
</dbReference>
<dbReference type="InParanoid" id="F4RBF0"/>
<feature type="region of interest" description="Disordered" evidence="1">
    <location>
        <begin position="417"/>
        <end position="506"/>
    </location>
</feature>
<proteinExistence type="predicted"/>
<feature type="compositionally biased region" description="Polar residues" evidence="1">
    <location>
        <begin position="101"/>
        <end position="110"/>
    </location>
</feature>
<feature type="region of interest" description="Disordered" evidence="1">
    <location>
        <begin position="101"/>
        <end position="122"/>
    </location>
</feature>
<accession>F4RBF0</accession>
<protein>
    <submittedName>
        <fullName evidence="2">Uncharacterized protein</fullName>
    </submittedName>
</protein>
<organism evidence="3">
    <name type="scientific">Melampsora larici-populina (strain 98AG31 / pathotype 3-4-7)</name>
    <name type="common">Poplar leaf rust fungus</name>
    <dbReference type="NCBI Taxonomy" id="747676"/>
    <lineage>
        <taxon>Eukaryota</taxon>
        <taxon>Fungi</taxon>
        <taxon>Dikarya</taxon>
        <taxon>Basidiomycota</taxon>
        <taxon>Pucciniomycotina</taxon>
        <taxon>Pucciniomycetes</taxon>
        <taxon>Pucciniales</taxon>
        <taxon>Melampsoraceae</taxon>
        <taxon>Melampsora</taxon>
    </lineage>
</organism>
<dbReference type="HOGENOM" id="CLU_466215_0_0_1"/>
<dbReference type="AlphaFoldDB" id="F4RBF0"/>
<name>F4RBF0_MELLP</name>
<evidence type="ECO:0000313" key="2">
    <source>
        <dbReference type="EMBL" id="EGG10370.1"/>
    </source>
</evidence>
<dbReference type="RefSeq" id="XP_007406671.1">
    <property type="nucleotide sequence ID" value="XM_007406609.1"/>
</dbReference>
<evidence type="ECO:0000313" key="3">
    <source>
        <dbReference type="Proteomes" id="UP000001072"/>
    </source>
</evidence>
<feature type="compositionally biased region" description="Acidic residues" evidence="1">
    <location>
        <begin position="359"/>
        <end position="368"/>
    </location>
</feature>
<feature type="region of interest" description="Disordered" evidence="1">
    <location>
        <begin position="349"/>
        <end position="368"/>
    </location>
</feature>
<sequence length="585" mass="64429">MIKLHPGVYGFSIYNFYTPYKFNPIYQHVTTQLVPDIRPEPFEWIAYSVNYVPPQCPDAASMPTRRSPPTWAPLPAQPQRPLEPGRLPETVTLGSLQFENQGLGSQQSGVGENGPGRYQPPSQQQVLVPKMAQGAPPDDHTVLQMGSGAPFPSSAVWVPNGELIDGRRTYTHDISHPPWKSKDDYDSMIDWRYPRVISNDRIAVLFNGVCTAALNLNGLDHVSDPLPWCRDGTNPVREALASAEFNLHVLREDKLSLSSGAEDNCLQHLLQDSDKEELTPGHSVERLVTHHQTLRGSAAQPTNKSPSTPTPSSVTASTSATERPPGVRELICKSSPVKHRGDLADLSVARRRLNTDQDKGDEEVDELEDDEMPLLGSVNPATPAGVCRSVSFPQRATNPVIITPAPSRHPFPRLTYPGASITTRNGAPMTATSATTPHAPSQPERRLPSPTMTRSTNRTDHTRLPTPITTSKTSRDLPEPGGLGEASSPTSKKSDGRGSSNRMRWGEPGDLDTLWLSHLVSFDPFSAGKKEAQERFRACLHHLKASLIPLPHLYVFALTKRDIWHIQTHANTMDQFTNLSTTKYT</sequence>
<feature type="compositionally biased region" description="Polar residues" evidence="1">
    <location>
        <begin position="487"/>
        <end position="502"/>
    </location>
</feature>
<feature type="compositionally biased region" description="Low complexity" evidence="1">
    <location>
        <begin position="427"/>
        <end position="442"/>
    </location>
</feature>
<gene>
    <name evidence="2" type="ORF">MELLADRAFT_94410</name>
</gene>
<evidence type="ECO:0000256" key="1">
    <source>
        <dbReference type="SAM" id="MobiDB-lite"/>
    </source>
</evidence>
<dbReference type="KEGG" id="mlr:MELLADRAFT_94410"/>
<feature type="region of interest" description="Disordered" evidence="1">
    <location>
        <begin position="59"/>
        <end position="85"/>
    </location>
</feature>
<dbReference type="VEuPathDB" id="FungiDB:MELLADRAFT_94410"/>
<feature type="compositionally biased region" description="Low complexity" evidence="1">
    <location>
        <begin position="301"/>
        <end position="321"/>
    </location>
</feature>
<reference evidence="3" key="1">
    <citation type="journal article" date="2011" name="Proc. Natl. Acad. Sci. U.S.A.">
        <title>Obligate biotrophy features unraveled by the genomic analysis of rust fungi.</title>
        <authorList>
            <person name="Duplessis S."/>
            <person name="Cuomo C.A."/>
            <person name="Lin Y.-C."/>
            <person name="Aerts A."/>
            <person name="Tisserant E."/>
            <person name="Veneault-Fourrey C."/>
            <person name="Joly D.L."/>
            <person name="Hacquard S."/>
            <person name="Amselem J."/>
            <person name="Cantarel B.L."/>
            <person name="Chiu R."/>
            <person name="Coutinho P.M."/>
            <person name="Feau N."/>
            <person name="Field M."/>
            <person name="Frey P."/>
            <person name="Gelhaye E."/>
            <person name="Goldberg J."/>
            <person name="Grabherr M.G."/>
            <person name="Kodira C.D."/>
            <person name="Kohler A."/>
            <person name="Kuees U."/>
            <person name="Lindquist E.A."/>
            <person name="Lucas S.M."/>
            <person name="Mago R."/>
            <person name="Mauceli E."/>
            <person name="Morin E."/>
            <person name="Murat C."/>
            <person name="Pangilinan J.L."/>
            <person name="Park R."/>
            <person name="Pearson M."/>
            <person name="Quesneville H."/>
            <person name="Rouhier N."/>
            <person name="Sakthikumar S."/>
            <person name="Salamov A.A."/>
            <person name="Schmutz J."/>
            <person name="Selles B."/>
            <person name="Shapiro H."/>
            <person name="Tanguay P."/>
            <person name="Tuskan G.A."/>
            <person name="Henrissat B."/>
            <person name="Van de Peer Y."/>
            <person name="Rouze P."/>
            <person name="Ellis J.G."/>
            <person name="Dodds P.N."/>
            <person name="Schein J.E."/>
            <person name="Zhong S."/>
            <person name="Hamelin R.C."/>
            <person name="Grigoriev I.V."/>
            <person name="Szabo L.J."/>
            <person name="Martin F."/>
        </authorList>
    </citation>
    <scope>NUCLEOTIDE SEQUENCE [LARGE SCALE GENOMIC DNA]</scope>
    <source>
        <strain evidence="3">98AG31 / pathotype 3-4-7</strain>
    </source>
</reference>
<dbReference type="GeneID" id="18936873"/>
<dbReference type="EMBL" id="GL883095">
    <property type="protein sequence ID" value="EGG10370.1"/>
    <property type="molecule type" value="Genomic_DNA"/>
</dbReference>
<keyword evidence="3" id="KW-1185">Reference proteome</keyword>